<dbReference type="InterPro" id="IPR019079">
    <property type="entry name" value="Capsule_synth_CapA"/>
</dbReference>
<proteinExistence type="inferred from homology"/>
<dbReference type="Gene3D" id="2.60.40.10">
    <property type="entry name" value="Immunoglobulins"/>
    <property type="match status" value="2"/>
</dbReference>
<dbReference type="Gene3D" id="2.60.120.260">
    <property type="entry name" value="Galactose-binding domain-like"/>
    <property type="match status" value="1"/>
</dbReference>
<sequence>MVSASFTSTVMDSDSYNFTFHWEFGDGNSSNEIHPSHEYVVQDDHDYTVILTVEDETGQQGWGTAMIQVDPGESSFPLTLNYVGDIMMGRHFEEEGGIISTLGVNALYEPTYEILGLAADVTVANLEILLSDQGYPHPTKGIVFRCAPENVGGLIYAGIDVVSLANNHIMDYMEPAMIQTQNLLSEVGIHHSGAGMNSYEAYLPAMISRKGQTIAFLSVSDRTGQYNNYQPYLNAGENKPGFAYMTPYYLKQQIQSVRDISDLIVVEMHSGSEYSYSPGGDYDSYEPPDGYESMRLNPASEIGFLEDPLMGMEAEDYSPRLDRPQMWDRAIRQFAIDEGADAVIVHHPHIIQGLEIYNGKMIAHSLGNFIFDLDYPETYPSMILNTEADESGFTGYSITPIYIDDYLTVPALGELANYILDHIAMRSRELDTYVHVNPESNRGIVVMDTLALFSQELDYSIWDLIWKETLLEGEPYFVSNPLSIPNAGSLSKITGGFQPITHYRLGREKIWMKNFEDEGSSLWNFNSNSEFLQDSIFRRGETAASQIRYDYAQDNIITNLEDRMPFKNEFDHTIHGYIKTENGKNVTLQIQLSEGRSGESILTSSMSDSVQGTKFWRPYWGDVPSHEAANFFDIRMNTGIPDTGKSQTWFDDVGLVEWDSLQPFEEFPISVMHPNDFNYIQVYATQTPVAMAGIQMTNTIIGDLPSLDAIPKAANPVIIAPGKVHFYDESKGAVGNWHWVFMDQINVYNQHPTFHFFDPGIYEVSLTVTGLNGEADTDYITIVALSGDAEEYNLGDVNGDGSLTAVDVLLCVNYIIGLVDLEPEEFLAADVDGNGVINIYDALLIADLFN</sequence>
<feature type="domain" description="Dockerin" evidence="3">
    <location>
        <begin position="790"/>
        <end position="850"/>
    </location>
</feature>
<dbReference type="Gene3D" id="1.10.1330.10">
    <property type="entry name" value="Dockerin domain"/>
    <property type="match status" value="1"/>
</dbReference>
<dbReference type="InterPro" id="IPR002105">
    <property type="entry name" value="Dockerin_1_rpt"/>
</dbReference>
<dbReference type="CDD" id="cd07381">
    <property type="entry name" value="MPP_CapA"/>
    <property type="match status" value="1"/>
</dbReference>
<dbReference type="InterPro" id="IPR018247">
    <property type="entry name" value="EF_Hand_1_Ca_BS"/>
</dbReference>
<dbReference type="InterPro" id="IPR036439">
    <property type="entry name" value="Dockerin_dom_sf"/>
</dbReference>
<evidence type="ECO:0000313" key="4">
    <source>
        <dbReference type="EMBL" id="SUZ48918.1"/>
    </source>
</evidence>
<dbReference type="Gene3D" id="3.60.21.10">
    <property type="match status" value="1"/>
</dbReference>
<feature type="domain" description="PKD" evidence="2">
    <location>
        <begin position="723"/>
        <end position="789"/>
    </location>
</feature>
<dbReference type="InterPro" id="IPR013783">
    <property type="entry name" value="Ig-like_fold"/>
</dbReference>
<dbReference type="InterPro" id="IPR052169">
    <property type="entry name" value="CW_Biosynth-Accessory"/>
</dbReference>
<dbReference type="GO" id="GO:0004553">
    <property type="term" value="F:hydrolase activity, hydrolyzing O-glycosyl compounds"/>
    <property type="evidence" value="ECO:0007669"/>
    <property type="project" value="InterPro"/>
</dbReference>
<dbReference type="InterPro" id="IPR000601">
    <property type="entry name" value="PKD_dom"/>
</dbReference>
<protein>
    <recommendedName>
        <fullName evidence="5">PKD domain-containing protein</fullName>
    </recommendedName>
</protein>
<dbReference type="Pfam" id="PF09587">
    <property type="entry name" value="PGA_cap"/>
    <property type="match status" value="2"/>
</dbReference>
<dbReference type="SUPFAM" id="SSF56300">
    <property type="entry name" value="Metallo-dependent phosphatases"/>
    <property type="match status" value="1"/>
</dbReference>
<dbReference type="SUPFAM" id="SSF49299">
    <property type="entry name" value="PKD domain"/>
    <property type="match status" value="2"/>
</dbReference>
<evidence type="ECO:0000259" key="2">
    <source>
        <dbReference type="PROSITE" id="PS50093"/>
    </source>
</evidence>
<dbReference type="InterPro" id="IPR029052">
    <property type="entry name" value="Metallo-depent_PP-like"/>
</dbReference>
<dbReference type="GO" id="GO:0000272">
    <property type="term" value="P:polysaccharide catabolic process"/>
    <property type="evidence" value="ECO:0007669"/>
    <property type="project" value="InterPro"/>
</dbReference>
<dbReference type="PANTHER" id="PTHR33393:SF13">
    <property type="entry name" value="PGA BIOSYNTHESIS PROTEIN CAPA"/>
    <property type="match status" value="1"/>
</dbReference>
<dbReference type="SUPFAM" id="SSF63446">
    <property type="entry name" value="Type I dockerin domain"/>
    <property type="match status" value="1"/>
</dbReference>
<dbReference type="PROSITE" id="PS00018">
    <property type="entry name" value="EF_HAND_1"/>
    <property type="match status" value="1"/>
</dbReference>
<reference evidence="4" key="1">
    <citation type="submission" date="2018-05" db="EMBL/GenBank/DDBJ databases">
        <authorList>
            <person name="Lanie J.A."/>
            <person name="Ng W.-L."/>
            <person name="Kazmierczak K.M."/>
            <person name="Andrzejewski T.M."/>
            <person name="Davidsen T.M."/>
            <person name="Wayne K.J."/>
            <person name="Tettelin H."/>
            <person name="Glass J.I."/>
            <person name="Rusch D."/>
            <person name="Podicherti R."/>
            <person name="Tsui H.-C.T."/>
            <person name="Winkler M.E."/>
        </authorList>
    </citation>
    <scope>NUCLEOTIDE SEQUENCE</scope>
</reference>
<dbReference type="InterPro" id="IPR035986">
    <property type="entry name" value="PKD_dom_sf"/>
</dbReference>
<evidence type="ECO:0000259" key="3">
    <source>
        <dbReference type="PROSITE" id="PS51766"/>
    </source>
</evidence>
<comment type="similarity">
    <text evidence="1">Belongs to the CapA family.</text>
</comment>
<dbReference type="PROSITE" id="PS50093">
    <property type="entry name" value="PKD"/>
    <property type="match status" value="2"/>
</dbReference>
<accession>A0A381N5J5</accession>
<evidence type="ECO:0000256" key="1">
    <source>
        <dbReference type="ARBA" id="ARBA00005662"/>
    </source>
</evidence>
<dbReference type="PROSITE" id="PS51766">
    <property type="entry name" value="DOCKERIN"/>
    <property type="match status" value="1"/>
</dbReference>
<dbReference type="SMART" id="SM00854">
    <property type="entry name" value="PGA_cap"/>
    <property type="match status" value="1"/>
</dbReference>
<evidence type="ECO:0008006" key="5">
    <source>
        <dbReference type="Google" id="ProtNLM"/>
    </source>
</evidence>
<dbReference type="InterPro" id="IPR016134">
    <property type="entry name" value="Dockerin_dom"/>
</dbReference>
<dbReference type="CDD" id="cd00146">
    <property type="entry name" value="PKD"/>
    <property type="match status" value="2"/>
</dbReference>
<dbReference type="InterPro" id="IPR022409">
    <property type="entry name" value="PKD/Chitinase_dom"/>
</dbReference>
<gene>
    <name evidence="4" type="ORF">METZ01_LOCUS1772</name>
</gene>
<dbReference type="EMBL" id="UINC01000093">
    <property type="protein sequence ID" value="SUZ48918.1"/>
    <property type="molecule type" value="Genomic_DNA"/>
</dbReference>
<dbReference type="SMART" id="SM00089">
    <property type="entry name" value="PKD"/>
    <property type="match status" value="2"/>
</dbReference>
<feature type="domain" description="PKD" evidence="2">
    <location>
        <begin position="1"/>
        <end position="52"/>
    </location>
</feature>
<organism evidence="4">
    <name type="scientific">marine metagenome</name>
    <dbReference type="NCBI Taxonomy" id="408172"/>
    <lineage>
        <taxon>unclassified sequences</taxon>
        <taxon>metagenomes</taxon>
        <taxon>ecological metagenomes</taxon>
    </lineage>
</organism>
<dbReference type="CDD" id="cd14256">
    <property type="entry name" value="Dockerin_I"/>
    <property type="match status" value="1"/>
</dbReference>
<name>A0A381N5J5_9ZZZZ</name>
<dbReference type="PANTHER" id="PTHR33393">
    <property type="entry name" value="POLYGLUTAMINE SYNTHESIS ACCESSORY PROTEIN RV0574C-RELATED"/>
    <property type="match status" value="1"/>
</dbReference>
<dbReference type="Pfam" id="PF18911">
    <property type="entry name" value="PKD_4"/>
    <property type="match status" value="2"/>
</dbReference>
<dbReference type="AlphaFoldDB" id="A0A381N5J5"/>
<dbReference type="Pfam" id="PF00404">
    <property type="entry name" value="Dockerin_1"/>
    <property type="match status" value="1"/>
</dbReference>